<sequence length="478" mass="55201">MMPISRYHRLLSFSRCYSGPNYVSLIPESEKYLFDFEKLSPEEIEASIPKRPTTHENIRKHYYNIPEPSSIADLILQPEFHDTFITSLAAKRPFSGDKALKLVSNTQYTTVQQPEATAYLRFEKKTFHWIQDFNKSIFALKSLADDEKIPTIAYYNKFIEEKILSAIASTSRDDASVKSIYDSLDVFRNHEKKLNDSLHQSELTNMVTFDHLSLHLLRNSISSNAHPTEASGGHVVDLIELLTFIESNLTLCSYKNGILPMLELLIPYLHSNNDDSLKRDTFDRFYEKVVTLFPKAKADLSLTNMDKLAYISFESSNIRRGSKIVKTLIKRQKVATSKRTYLSLLQFYVYESNELSKEAKRTSILQFMSDYKPLLFHYGIDELSFELIKPTISTYFELDHLVKFMESSNKSLLATAQTEIFEILHQLQGNEHKESDIIANFQASQLLRRLVVDNEITLDESTKELIKVKYPKVNETCT</sequence>
<name>A0A9P0QTB8_9ASCO</name>
<accession>A0A9P0QTB8</accession>
<comment type="caution">
    <text evidence="1">The sequence shown here is derived from an EMBL/GenBank/DDBJ whole genome shotgun (WGS) entry which is preliminary data.</text>
</comment>
<dbReference type="Proteomes" id="UP000837801">
    <property type="component" value="Unassembled WGS sequence"/>
</dbReference>
<evidence type="ECO:0000313" key="1">
    <source>
        <dbReference type="EMBL" id="CAH2354356.1"/>
    </source>
</evidence>
<organism evidence="1 2">
    <name type="scientific">[Candida] railenensis</name>
    <dbReference type="NCBI Taxonomy" id="45579"/>
    <lineage>
        <taxon>Eukaryota</taxon>
        <taxon>Fungi</taxon>
        <taxon>Dikarya</taxon>
        <taxon>Ascomycota</taxon>
        <taxon>Saccharomycotina</taxon>
        <taxon>Pichiomycetes</taxon>
        <taxon>Debaryomycetaceae</taxon>
        <taxon>Kurtzmaniella</taxon>
    </lineage>
</organism>
<dbReference type="EMBL" id="CAKXYY010000016">
    <property type="protein sequence ID" value="CAH2354356.1"/>
    <property type="molecule type" value="Genomic_DNA"/>
</dbReference>
<proteinExistence type="predicted"/>
<evidence type="ECO:0000313" key="2">
    <source>
        <dbReference type="Proteomes" id="UP000837801"/>
    </source>
</evidence>
<dbReference type="AlphaFoldDB" id="A0A9P0QTB8"/>
<reference evidence="1" key="1">
    <citation type="submission" date="2022-03" db="EMBL/GenBank/DDBJ databases">
        <authorList>
            <person name="Legras J.-L."/>
            <person name="Devillers H."/>
            <person name="Grondin C."/>
        </authorList>
    </citation>
    <scope>NUCLEOTIDE SEQUENCE</scope>
    <source>
        <strain evidence="1">CLIB 1423</strain>
    </source>
</reference>
<keyword evidence="2" id="KW-1185">Reference proteome</keyword>
<gene>
    <name evidence="1" type="ORF">CLIB1423_16S00782</name>
</gene>
<dbReference type="OrthoDB" id="4094059at2759"/>
<protein>
    <submittedName>
        <fullName evidence="1">ATPase expression protein 1</fullName>
    </submittedName>
</protein>